<evidence type="ECO:0000256" key="8">
    <source>
        <dbReference type="HAMAP-Rule" id="MF_01521"/>
    </source>
</evidence>
<keyword evidence="2 8" id="KW-1003">Cell membrane</keyword>
<dbReference type="GO" id="GO:0005886">
    <property type="term" value="C:plasma membrane"/>
    <property type="evidence" value="ECO:0007669"/>
    <property type="project" value="UniProtKB-SubCell"/>
</dbReference>
<evidence type="ECO:0000256" key="2">
    <source>
        <dbReference type="ARBA" id="ARBA00022475"/>
    </source>
</evidence>
<dbReference type="AlphaFoldDB" id="A0A073K2E2"/>
<dbReference type="PANTHER" id="PTHR35529:SF1">
    <property type="entry name" value="MANGANESE EFFLUX PUMP MNTP-RELATED"/>
    <property type="match status" value="1"/>
</dbReference>
<dbReference type="eggNOG" id="COG1971">
    <property type="taxonomic scope" value="Bacteria"/>
</dbReference>
<dbReference type="PANTHER" id="PTHR35529">
    <property type="entry name" value="MANGANESE EFFLUX PUMP MNTP-RELATED"/>
    <property type="match status" value="1"/>
</dbReference>
<feature type="transmembrane region" description="Helical" evidence="8">
    <location>
        <begin position="120"/>
        <end position="141"/>
    </location>
</feature>
<feature type="transmembrane region" description="Helical" evidence="8">
    <location>
        <begin position="148"/>
        <end position="169"/>
    </location>
</feature>
<comment type="similarity">
    <text evidence="8">Belongs to the MntP (TC 9.B.29) family.</text>
</comment>
<comment type="function">
    <text evidence="8">Probably functions as a manganese efflux pump.</text>
</comment>
<dbReference type="EMBL" id="JOTN01000001">
    <property type="protein sequence ID" value="KEK21459.1"/>
    <property type="molecule type" value="Genomic_DNA"/>
</dbReference>
<name>A0A073K2E2_9BACI</name>
<comment type="subcellular location">
    <subcellularLocation>
        <location evidence="8">Cell membrane</location>
        <topology evidence="8">Multi-pass membrane protein</topology>
    </subcellularLocation>
</comment>
<keyword evidence="3 8" id="KW-0812">Transmembrane</keyword>
<proteinExistence type="inferred from homology"/>
<keyword evidence="5 8" id="KW-0406">Ion transport</keyword>
<evidence type="ECO:0000256" key="4">
    <source>
        <dbReference type="ARBA" id="ARBA00022989"/>
    </source>
</evidence>
<dbReference type="InterPro" id="IPR003810">
    <property type="entry name" value="Mntp/YtaF"/>
</dbReference>
<feature type="transmembrane region" description="Helical" evidence="8">
    <location>
        <begin position="58"/>
        <end position="80"/>
    </location>
</feature>
<dbReference type="HAMAP" id="MF_01521">
    <property type="entry name" value="MntP_pump"/>
    <property type="match status" value="1"/>
</dbReference>
<evidence type="ECO:0000256" key="7">
    <source>
        <dbReference type="ARBA" id="ARBA00023211"/>
    </source>
</evidence>
<organism evidence="9 10">
    <name type="scientific">Bacillus manliponensis</name>
    <dbReference type="NCBI Taxonomy" id="574376"/>
    <lineage>
        <taxon>Bacteria</taxon>
        <taxon>Bacillati</taxon>
        <taxon>Bacillota</taxon>
        <taxon>Bacilli</taxon>
        <taxon>Bacillales</taxon>
        <taxon>Bacillaceae</taxon>
        <taxon>Bacillus</taxon>
        <taxon>Bacillus cereus group</taxon>
    </lineage>
</organism>
<keyword evidence="1 8" id="KW-0813">Transport</keyword>
<reference evidence="9 10" key="1">
    <citation type="submission" date="2014-06" db="EMBL/GenBank/DDBJ databases">
        <title>Draft genome sequence of Bacillus manliponensis JCM 15802 (MCCC 1A00708).</title>
        <authorList>
            <person name="Lai Q."/>
            <person name="Liu Y."/>
            <person name="Shao Z."/>
        </authorList>
    </citation>
    <scope>NUCLEOTIDE SEQUENCE [LARGE SCALE GENOMIC DNA]</scope>
    <source>
        <strain evidence="9 10">JCM 15802</strain>
    </source>
</reference>
<feature type="transmembrane region" description="Helical" evidence="8">
    <location>
        <begin position="92"/>
        <end position="114"/>
    </location>
</feature>
<keyword evidence="4 8" id="KW-1133">Transmembrane helix</keyword>
<evidence type="ECO:0000256" key="5">
    <source>
        <dbReference type="ARBA" id="ARBA00023065"/>
    </source>
</evidence>
<dbReference type="STRING" id="574376.BAMA_01440"/>
<evidence type="ECO:0000256" key="1">
    <source>
        <dbReference type="ARBA" id="ARBA00022448"/>
    </source>
</evidence>
<dbReference type="Pfam" id="PF02659">
    <property type="entry name" value="Mntp"/>
    <property type="match status" value="1"/>
</dbReference>
<evidence type="ECO:0000256" key="6">
    <source>
        <dbReference type="ARBA" id="ARBA00023136"/>
    </source>
</evidence>
<accession>A0A073K2E2</accession>
<evidence type="ECO:0000313" key="10">
    <source>
        <dbReference type="Proteomes" id="UP000027822"/>
    </source>
</evidence>
<dbReference type="Proteomes" id="UP000027822">
    <property type="component" value="Unassembled WGS sequence"/>
</dbReference>
<keyword evidence="10" id="KW-1185">Reference proteome</keyword>
<keyword evidence="7 8" id="KW-0464">Manganese</keyword>
<evidence type="ECO:0000313" key="9">
    <source>
        <dbReference type="EMBL" id="KEK21459.1"/>
    </source>
</evidence>
<dbReference type="OrthoDB" id="1679700at2"/>
<protein>
    <recommendedName>
        <fullName evidence="8">Putative manganese efflux pump MntP</fullName>
    </recommendedName>
</protein>
<keyword evidence="6 8" id="KW-0472">Membrane</keyword>
<dbReference type="GO" id="GO:0005384">
    <property type="term" value="F:manganese ion transmembrane transporter activity"/>
    <property type="evidence" value="ECO:0007669"/>
    <property type="project" value="UniProtKB-UniRule"/>
</dbReference>
<feature type="transmembrane region" description="Helical" evidence="8">
    <location>
        <begin position="26"/>
        <end position="46"/>
    </location>
</feature>
<dbReference type="InterPro" id="IPR022929">
    <property type="entry name" value="Put_MntP"/>
</dbReference>
<sequence>MAFALGLDAFSVSLGMGMVALRLRQIIYIGITIGVFHMIMPFLGMMLGRFLSDQFGHFASILGGILLMGLGFYIIYSTMLEEGEKRDAPEGASLFLFAFSVSIDSFSVGLSLGIYGAKTFITIMLFGFVSMLLTWCGLLIGRHVKQALGTYGEIIGGTILVGFGMKLLFLS</sequence>
<evidence type="ECO:0000256" key="3">
    <source>
        <dbReference type="ARBA" id="ARBA00022692"/>
    </source>
</evidence>
<comment type="caution">
    <text evidence="9">The sequence shown here is derived from an EMBL/GenBank/DDBJ whole genome shotgun (WGS) entry which is preliminary data.</text>
</comment>
<gene>
    <name evidence="8" type="primary">mntP</name>
    <name evidence="9" type="ORF">BAMA_01440</name>
</gene>